<dbReference type="RefSeq" id="WP_252470828.1">
    <property type="nucleotide sequence ID" value="NZ_JALBWM010000082.1"/>
</dbReference>
<keyword evidence="1" id="KW-1015">Disulfide bond</keyword>
<reference evidence="5" key="1">
    <citation type="journal article" date="2022" name="Arch. Microbiol.">
        <title>Microbulbifer okhotskensis sp. nov., isolated from a deep bottom sediment of the Okhotsk Sea.</title>
        <authorList>
            <person name="Romanenko L."/>
            <person name="Kurilenko V."/>
            <person name="Otstavnykh N."/>
            <person name="Velansky P."/>
            <person name="Isaeva M."/>
            <person name="Mikhailov V."/>
        </authorList>
    </citation>
    <scope>NUCLEOTIDE SEQUENCE</scope>
    <source>
        <strain evidence="5">OS29</strain>
    </source>
</reference>
<feature type="chain" id="PRO_5040853592" evidence="3">
    <location>
        <begin position="24"/>
        <end position="1023"/>
    </location>
</feature>
<protein>
    <submittedName>
        <fullName evidence="5">Cellulose-binding domain-containing protein</fullName>
    </submittedName>
</protein>
<dbReference type="SUPFAM" id="SSF49384">
    <property type="entry name" value="Carbohydrate-binding domain"/>
    <property type="match status" value="2"/>
</dbReference>
<organism evidence="5 6">
    <name type="scientific">Microbulbifer okhotskensis</name>
    <dbReference type="NCBI Taxonomy" id="2926617"/>
    <lineage>
        <taxon>Bacteria</taxon>
        <taxon>Pseudomonadati</taxon>
        <taxon>Pseudomonadota</taxon>
        <taxon>Gammaproteobacteria</taxon>
        <taxon>Cellvibrionales</taxon>
        <taxon>Microbulbiferaceae</taxon>
        <taxon>Microbulbifer</taxon>
    </lineage>
</organism>
<proteinExistence type="predicted"/>
<feature type="domain" description="CBM2" evidence="4">
    <location>
        <begin position="20"/>
        <end position="127"/>
    </location>
</feature>
<gene>
    <name evidence="5" type="ORF">MO867_15765</name>
</gene>
<name>A0A9X2EP32_9GAMM</name>
<evidence type="ECO:0000256" key="1">
    <source>
        <dbReference type="ARBA" id="ARBA00023157"/>
    </source>
</evidence>
<dbReference type="EMBL" id="JALBWM010000082">
    <property type="protein sequence ID" value="MCO1335792.1"/>
    <property type="molecule type" value="Genomic_DNA"/>
</dbReference>
<dbReference type="GO" id="GO:0005975">
    <property type="term" value="P:carbohydrate metabolic process"/>
    <property type="evidence" value="ECO:0007669"/>
    <property type="project" value="InterPro"/>
</dbReference>
<dbReference type="Gene3D" id="3.40.50.1110">
    <property type="entry name" value="SGNH hydrolase"/>
    <property type="match status" value="1"/>
</dbReference>
<dbReference type="GO" id="GO:0016788">
    <property type="term" value="F:hydrolase activity, acting on ester bonds"/>
    <property type="evidence" value="ECO:0007669"/>
    <property type="project" value="UniProtKB-ARBA"/>
</dbReference>
<dbReference type="PROSITE" id="PS51173">
    <property type="entry name" value="CBM2"/>
    <property type="match status" value="2"/>
</dbReference>
<evidence type="ECO:0000313" key="5">
    <source>
        <dbReference type="EMBL" id="MCO1335792.1"/>
    </source>
</evidence>
<feature type="signal peptide" evidence="3">
    <location>
        <begin position="1"/>
        <end position="23"/>
    </location>
</feature>
<feature type="domain" description="CBM2" evidence="4">
    <location>
        <begin position="555"/>
        <end position="658"/>
    </location>
</feature>
<evidence type="ECO:0000259" key="4">
    <source>
        <dbReference type="PROSITE" id="PS51173"/>
    </source>
</evidence>
<dbReference type="InterPro" id="IPR001919">
    <property type="entry name" value="CBD2"/>
</dbReference>
<feature type="region of interest" description="Disordered" evidence="2">
    <location>
        <begin position="655"/>
        <end position="680"/>
    </location>
</feature>
<dbReference type="InterPro" id="IPR008965">
    <property type="entry name" value="CBM2/CBM3_carb-bd_dom_sf"/>
</dbReference>
<dbReference type="Proteomes" id="UP001139028">
    <property type="component" value="Unassembled WGS sequence"/>
</dbReference>
<keyword evidence="3" id="KW-0732">Signal</keyword>
<evidence type="ECO:0000313" key="6">
    <source>
        <dbReference type="Proteomes" id="UP001139028"/>
    </source>
</evidence>
<dbReference type="AlphaFoldDB" id="A0A9X2EP32"/>
<dbReference type="SUPFAM" id="SSF52266">
    <property type="entry name" value="SGNH hydrolase"/>
    <property type="match status" value="1"/>
</dbReference>
<evidence type="ECO:0000256" key="3">
    <source>
        <dbReference type="SAM" id="SignalP"/>
    </source>
</evidence>
<dbReference type="Gene3D" id="2.60.40.290">
    <property type="match status" value="2"/>
</dbReference>
<dbReference type="Pfam" id="PF00553">
    <property type="entry name" value="CBM_2"/>
    <property type="match status" value="2"/>
</dbReference>
<sequence>MSIKLILLALATPLLLSHLPVTAADNCNVLMTVQSEWKNGYMASVVVRNTGDEAIEGWTLAWEWPEDQQISHIWNAAVSQDGNSITVEGTGGFATIPVGQAQAFGLNIEYSGGKQQPTNILASCESSPDPIPEEPAPEVPGKEPIDTLSSYNLILGTQTIGPKYTFSDQGSLLESAQAIRDMGSNLLKIALSPSLYTELKDYGLDYQFKQMLEEIPAFKQVLDMDFSYYMFWVEDSGSWMDNQGMSQVELTWQYNKIYALAEHLLTQYDGSGKTFMIGHWEGDWNLVQKTDGTRDDNLETIDPVRIQGLIDWLNIRQKAIDDAKANILHSNVNLFHYVEVNRVESAMQGKERITNAVLPHTSVDLVSYSAYDLTTQEKHSDFAILNTELIRALDFIESKLPEKSGLPFEKRVFIGEYGYGESWFKNWGPRSGEAQDMLSRNVIKTSLAWGAPFILYWQMYGNEYDSWLKEFVGYWLIDNKGIKKEIYQTHQDFYEDARRYLLNYQSSEGLLPPESEFRNYALKWFESPPHSGDNPQPTPDNPPQQPDTPPVPVPPPVSSGQCEVVYSLQSDWGTGFMANIAIRNTGDQPVEHWQVRWHWPDAQKITHHWNADIADQNGSVIAASSNPIAVGEARAFGFNGKYTGTNSMPTPTVSCFTSDAEQVPETPTGDDTSRKKPNVPSQSNAIKIWFIGDSITYGMTTLPYNTKGFRSQIWQHMINAADGKSSLPFSTHNDSGKLSIAYSGKSLHTIGTVSGPTGPDDIPQKTGNYWHSGIPGASTPDMLCFLSPSEHQISSGYSVSSCEESLNYFNNVVVETCRERVGGNGWLSNPACSLTQALSIDTAVVIPIQLGTNDITSLSRNEAINCQVKPTPGSQTAGRLNQVAENILSPSGADNQAAVVGKVHTRLKEFGIPNENIAFIISTIPRRTSLDGQDPSNYCTDYYNTQVRKITEAASRTFNVYLADQGNIVPSGDSVHPVTAQHTLMACNLLYGYASNQTTDNATCPIPKTTNHGLIGALKQVSQ</sequence>
<feature type="compositionally biased region" description="Pro residues" evidence="2">
    <location>
        <begin position="536"/>
        <end position="557"/>
    </location>
</feature>
<dbReference type="InterPro" id="IPR036514">
    <property type="entry name" value="SGNH_hydro_sf"/>
</dbReference>
<evidence type="ECO:0000256" key="2">
    <source>
        <dbReference type="SAM" id="MobiDB-lite"/>
    </source>
</evidence>
<dbReference type="GO" id="GO:0004553">
    <property type="term" value="F:hydrolase activity, hydrolyzing O-glycosyl compounds"/>
    <property type="evidence" value="ECO:0007669"/>
    <property type="project" value="InterPro"/>
</dbReference>
<dbReference type="SMART" id="SM00637">
    <property type="entry name" value="CBD_II"/>
    <property type="match status" value="2"/>
</dbReference>
<feature type="region of interest" description="Disordered" evidence="2">
    <location>
        <begin position="528"/>
        <end position="559"/>
    </location>
</feature>
<keyword evidence="6" id="KW-1185">Reference proteome</keyword>
<dbReference type="InterPro" id="IPR012291">
    <property type="entry name" value="CBM2_carb-bd_dom_sf"/>
</dbReference>
<comment type="caution">
    <text evidence="5">The sequence shown here is derived from an EMBL/GenBank/DDBJ whole genome shotgun (WGS) entry which is preliminary data.</text>
</comment>
<accession>A0A9X2EP32</accession>
<dbReference type="GO" id="GO:0030247">
    <property type="term" value="F:polysaccharide binding"/>
    <property type="evidence" value="ECO:0007669"/>
    <property type="project" value="UniProtKB-UniRule"/>
</dbReference>